<dbReference type="InterPro" id="IPR050377">
    <property type="entry name" value="Radical_SAM_PqqE_MftC-like"/>
</dbReference>
<keyword evidence="2" id="KW-0949">S-adenosyl-L-methionine</keyword>
<dbReference type="InterPro" id="IPR007197">
    <property type="entry name" value="rSAM"/>
</dbReference>
<accession>A0ABS1C8D1</accession>
<name>A0ABS1C8D1_9FIRM</name>
<evidence type="ECO:0000259" key="6">
    <source>
        <dbReference type="PROSITE" id="PS51918"/>
    </source>
</evidence>
<dbReference type="InterPro" id="IPR058240">
    <property type="entry name" value="rSAM_sf"/>
</dbReference>
<keyword evidence="5" id="KW-0411">Iron-sulfur</keyword>
<dbReference type="Pfam" id="PF13186">
    <property type="entry name" value="SPASM"/>
    <property type="match status" value="1"/>
</dbReference>
<keyword evidence="3" id="KW-0479">Metal-binding</keyword>
<evidence type="ECO:0000256" key="5">
    <source>
        <dbReference type="ARBA" id="ARBA00023014"/>
    </source>
</evidence>
<dbReference type="EMBL" id="JACVDA010000007">
    <property type="protein sequence ID" value="MBK1468356.1"/>
    <property type="molecule type" value="Genomic_DNA"/>
</dbReference>
<evidence type="ECO:0000256" key="2">
    <source>
        <dbReference type="ARBA" id="ARBA00022691"/>
    </source>
</evidence>
<evidence type="ECO:0000256" key="4">
    <source>
        <dbReference type="ARBA" id="ARBA00023004"/>
    </source>
</evidence>
<dbReference type="InterPro" id="IPR006638">
    <property type="entry name" value="Elp3/MiaA/NifB-like_rSAM"/>
</dbReference>
<dbReference type="SFLD" id="SFLDG01386">
    <property type="entry name" value="main_SPASM_domain-containing"/>
    <property type="match status" value="1"/>
</dbReference>
<comment type="cofactor">
    <cofactor evidence="1">
        <name>[4Fe-4S] cluster</name>
        <dbReference type="ChEBI" id="CHEBI:49883"/>
    </cofactor>
</comment>
<keyword evidence="4" id="KW-0408">Iron</keyword>
<comment type="caution">
    <text evidence="7">The sequence shown here is derived from an EMBL/GenBank/DDBJ whole genome shotgun (WGS) entry which is preliminary data.</text>
</comment>
<organism evidence="7 8">
    <name type="scientific">Parvimonas parva</name>
    <dbReference type="NCBI Taxonomy" id="2769485"/>
    <lineage>
        <taxon>Bacteria</taxon>
        <taxon>Bacillati</taxon>
        <taxon>Bacillota</taxon>
        <taxon>Tissierellia</taxon>
        <taxon>Tissierellales</taxon>
        <taxon>Peptoniphilaceae</taxon>
        <taxon>Parvimonas</taxon>
    </lineage>
</organism>
<proteinExistence type="predicted"/>
<dbReference type="SUPFAM" id="SSF102114">
    <property type="entry name" value="Radical SAM enzymes"/>
    <property type="match status" value="1"/>
</dbReference>
<feature type="domain" description="Radical SAM core" evidence="6">
    <location>
        <begin position="93"/>
        <end position="308"/>
    </location>
</feature>
<dbReference type="SMART" id="SM00729">
    <property type="entry name" value="Elp3"/>
    <property type="match status" value="1"/>
</dbReference>
<evidence type="ECO:0000256" key="3">
    <source>
        <dbReference type="ARBA" id="ARBA00022723"/>
    </source>
</evidence>
<dbReference type="PANTHER" id="PTHR11228">
    <property type="entry name" value="RADICAL SAM DOMAIN PROTEIN"/>
    <property type="match status" value="1"/>
</dbReference>
<sequence length="463" mass="54123">MEFLKYDYKYFIRDDKVLIIFPEKPFWFVGDLSILEVVKYFSKEIDYDLLKYRLKNKFNYLDVEEKEVLLFVKELFKSAELFADKVNIEDKLLEVFPNAVINLTKNCNLKCKHCYANAGKHHFVDEMSFEELKGIIDIIINLYNKYSYDKRVLLSGGEPFLRKDIINIIEYIHSKDAIPAINTNGLLILEKHLEILKRCNCELLISLDGANQKSHEYIRGRNTYYNTLDKIKMLRDYGVNTKISMTVHKDNLCELEAFLEIAKKYKVNGVAINPLNIFCRAEESGLQRVDISELYKELKRLSQKSDSNFYYISKTDYANLGAILLMNIRFHYCGVGSASLVVDYNGDIYPCYNTMCSEFKLGNIKKDDILKIWNSSEILKKLRALNVNDFSYDCKCCEVKYYCGGGCRGEALYQNKKIISKCPYCSEIKKSILDLMFELGNGNNELFKNRMKFFEYAKSLYKH</sequence>
<protein>
    <submittedName>
        <fullName evidence="7">Radical SAM protein</fullName>
    </submittedName>
</protein>
<dbReference type="PANTHER" id="PTHR11228:SF7">
    <property type="entry name" value="PQQA PEPTIDE CYCLASE"/>
    <property type="match status" value="1"/>
</dbReference>
<reference evidence="7 8" key="1">
    <citation type="submission" date="2020-09" db="EMBL/GenBank/DDBJ databases">
        <title>Parvimonas S3374 sp. nov.</title>
        <authorList>
            <person name="Buhl M."/>
        </authorList>
    </citation>
    <scope>NUCLEOTIDE SEQUENCE [LARGE SCALE GENOMIC DNA]</scope>
    <source>
        <strain evidence="7 8">S3374</strain>
    </source>
</reference>
<dbReference type="CDD" id="cd01335">
    <property type="entry name" value="Radical_SAM"/>
    <property type="match status" value="1"/>
</dbReference>
<evidence type="ECO:0000313" key="7">
    <source>
        <dbReference type="EMBL" id="MBK1468356.1"/>
    </source>
</evidence>
<dbReference type="RefSeq" id="WP_201275297.1">
    <property type="nucleotide sequence ID" value="NZ_JACVDA010000007.1"/>
</dbReference>
<gene>
    <name evidence="7" type="ORF">IBJ83_03385</name>
</gene>
<dbReference type="InterPro" id="IPR013785">
    <property type="entry name" value="Aldolase_TIM"/>
</dbReference>
<evidence type="ECO:0000313" key="8">
    <source>
        <dbReference type="Proteomes" id="UP000823123"/>
    </source>
</evidence>
<dbReference type="PROSITE" id="PS51918">
    <property type="entry name" value="RADICAL_SAM"/>
    <property type="match status" value="1"/>
</dbReference>
<dbReference type="SFLD" id="SFLDS00029">
    <property type="entry name" value="Radical_SAM"/>
    <property type="match status" value="1"/>
</dbReference>
<dbReference type="SFLD" id="SFLDG01067">
    <property type="entry name" value="SPASM/twitch_domain_containing"/>
    <property type="match status" value="1"/>
</dbReference>
<dbReference type="InterPro" id="IPR023885">
    <property type="entry name" value="4Fe4S-binding_SPASM_dom"/>
</dbReference>
<dbReference type="Gene3D" id="3.20.20.70">
    <property type="entry name" value="Aldolase class I"/>
    <property type="match status" value="1"/>
</dbReference>
<dbReference type="Pfam" id="PF04055">
    <property type="entry name" value="Radical_SAM"/>
    <property type="match status" value="1"/>
</dbReference>
<dbReference type="NCBIfam" id="TIGR04085">
    <property type="entry name" value="rSAM_more_4Fe4S"/>
    <property type="match status" value="1"/>
</dbReference>
<evidence type="ECO:0000256" key="1">
    <source>
        <dbReference type="ARBA" id="ARBA00001966"/>
    </source>
</evidence>
<keyword evidence="8" id="KW-1185">Reference proteome</keyword>
<dbReference type="Proteomes" id="UP000823123">
    <property type="component" value="Unassembled WGS sequence"/>
</dbReference>
<dbReference type="InterPro" id="IPR023867">
    <property type="entry name" value="Sulphatase_maturase_rSAM"/>
</dbReference>
<dbReference type="SFLD" id="SFLDG01384">
    <property type="entry name" value="thioether_bond_formation_requi"/>
    <property type="match status" value="1"/>
</dbReference>